<evidence type="ECO:0000313" key="1">
    <source>
        <dbReference type="EMBL" id="PRY34214.1"/>
    </source>
</evidence>
<protein>
    <submittedName>
        <fullName evidence="1">Uncharacterized protein</fullName>
    </submittedName>
</protein>
<accession>A0A2T0SLC8</accession>
<name>A0A2T0SLC8_9BACT</name>
<dbReference type="EMBL" id="PVTE01000018">
    <property type="protein sequence ID" value="PRY34214.1"/>
    <property type="molecule type" value="Genomic_DNA"/>
</dbReference>
<comment type="caution">
    <text evidence="1">The sequence shown here is derived from an EMBL/GenBank/DDBJ whole genome shotgun (WGS) entry which is preliminary data.</text>
</comment>
<sequence>MDAVHWYNHNLPDLAKRIYGSSYRIAELFGKK</sequence>
<dbReference type="Proteomes" id="UP000238375">
    <property type="component" value="Unassembled WGS sequence"/>
</dbReference>
<organism evidence="1 2">
    <name type="scientific">Spirosoma oryzae</name>
    <dbReference type="NCBI Taxonomy" id="1469603"/>
    <lineage>
        <taxon>Bacteria</taxon>
        <taxon>Pseudomonadati</taxon>
        <taxon>Bacteroidota</taxon>
        <taxon>Cytophagia</taxon>
        <taxon>Cytophagales</taxon>
        <taxon>Cytophagaceae</taxon>
        <taxon>Spirosoma</taxon>
    </lineage>
</organism>
<proteinExistence type="predicted"/>
<reference evidence="1 2" key="1">
    <citation type="submission" date="2018-03" db="EMBL/GenBank/DDBJ databases">
        <title>Genomic Encyclopedia of Archaeal and Bacterial Type Strains, Phase II (KMG-II): from individual species to whole genera.</title>
        <authorList>
            <person name="Goeker M."/>
        </authorList>
    </citation>
    <scope>NUCLEOTIDE SEQUENCE [LARGE SCALE GENOMIC DNA]</scope>
    <source>
        <strain evidence="1 2">DSM 28354</strain>
    </source>
</reference>
<dbReference type="AlphaFoldDB" id="A0A2T0SLC8"/>
<gene>
    <name evidence="1" type="ORF">CLV58_11886</name>
</gene>
<keyword evidence="2" id="KW-1185">Reference proteome</keyword>
<evidence type="ECO:0000313" key="2">
    <source>
        <dbReference type="Proteomes" id="UP000238375"/>
    </source>
</evidence>